<dbReference type="NCBIfam" id="TIGR00008">
    <property type="entry name" value="infA"/>
    <property type="match status" value="1"/>
</dbReference>
<proteinExistence type="inferred from homology"/>
<keyword evidence="3 5" id="KW-0648">Protein biosynthesis</keyword>
<protein>
    <recommendedName>
        <fullName evidence="4">Translation initiation factor IF-1</fullName>
    </recommendedName>
</protein>
<evidence type="ECO:0000256" key="4">
    <source>
        <dbReference type="NCBIfam" id="TIGR00008"/>
    </source>
</evidence>
<gene>
    <name evidence="7" type="primary">infA</name>
    <name evidence="7" type="ORF">KC717_04045</name>
</gene>
<dbReference type="PANTHER" id="PTHR33370">
    <property type="entry name" value="TRANSLATION INITIATION FACTOR IF-1, CHLOROPLASTIC"/>
    <property type="match status" value="1"/>
</dbReference>
<dbReference type="GO" id="GO:0003743">
    <property type="term" value="F:translation initiation factor activity"/>
    <property type="evidence" value="ECO:0007669"/>
    <property type="project" value="UniProtKB-UniRule"/>
</dbReference>
<evidence type="ECO:0000256" key="2">
    <source>
        <dbReference type="ARBA" id="ARBA00022540"/>
    </source>
</evidence>
<dbReference type="EMBL" id="JAGQLH010000045">
    <property type="protein sequence ID" value="MCA9385794.1"/>
    <property type="molecule type" value="Genomic_DNA"/>
</dbReference>
<reference evidence="7" key="2">
    <citation type="journal article" date="2021" name="Microbiome">
        <title>Successional dynamics and alternative stable states in a saline activated sludge microbial community over 9 years.</title>
        <authorList>
            <person name="Wang Y."/>
            <person name="Ye J."/>
            <person name="Ju F."/>
            <person name="Liu L."/>
            <person name="Boyd J.A."/>
            <person name="Deng Y."/>
            <person name="Parks D.H."/>
            <person name="Jiang X."/>
            <person name="Yin X."/>
            <person name="Woodcroft B.J."/>
            <person name="Tyson G.W."/>
            <person name="Hugenholtz P."/>
            <person name="Polz M.F."/>
            <person name="Zhang T."/>
        </authorList>
    </citation>
    <scope>NUCLEOTIDE SEQUENCE</scope>
    <source>
        <strain evidence="7">HKST-UBA11</strain>
    </source>
</reference>
<sequence length="74" mass="8573">MDSKKKFKVRGTITETLPGTKFKVNVVIQGEEFEIMGHLSGKMRMNYIKLQEGDEVDVMISPYDIKKGIIVYRY</sequence>
<evidence type="ECO:0000256" key="1">
    <source>
        <dbReference type="ARBA" id="ARBA00010939"/>
    </source>
</evidence>
<dbReference type="PROSITE" id="PS50832">
    <property type="entry name" value="S1_IF1_TYPE"/>
    <property type="match status" value="1"/>
</dbReference>
<dbReference type="PANTHER" id="PTHR33370:SF1">
    <property type="entry name" value="TRANSLATION INITIATION FACTOR IF-1, CHLOROPLASTIC"/>
    <property type="match status" value="1"/>
</dbReference>
<dbReference type="AlphaFoldDB" id="A0A955RKE5"/>
<dbReference type="SUPFAM" id="SSF50249">
    <property type="entry name" value="Nucleic acid-binding proteins"/>
    <property type="match status" value="1"/>
</dbReference>
<organism evidence="7 8">
    <name type="scientific">Candidatus Dojkabacteria bacterium</name>
    <dbReference type="NCBI Taxonomy" id="2099670"/>
    <lineage>
        <taxon>Bacteria</taxon>
        <taxon>Candidatus Dojkabacteria</taxon>
    </lineage>
</organism>
<accession>A0A955RKE5</accession>
<dbReference type="GO" id="GO:0003723">
    <property type="term" value="F:RNA binding"/>
    <property type="evidence" value="ECO:0007669"/>
    <property type="project" value="InterPro"/>
</dbReference>
<comment type="similarity">
    <text evidence="1">Belongs to the IF-1 family.</text>
</comment>
<reference evidence="7" key="1">
    <citation type="submission" date="2020-04" db="EMBL/GenBank/DDBJ databases">
        <authorList>
            <person name="Zhang T."/>
        </authorList>
    </citation>
    <scope>NUCLEOTIDE SEQUENCE</scope>
    <source>
        <strain evidence="7">HKST-UBA11</strain>
    </source>
</reference>
<dbReference type="InterPro" id="IPR012340">
    <property type="entry name" value="NA-bd_OB-fold"/>
</dbReference>
<feature type="domain" description="S1-like" evidence="6">
    <location>
        <begin position="1"/>
        <end position="74"/>
    </location>
</feature>
<evidence type="ECO:0000259" key="6">
    <source>
        <dbReference type="PROSITE" id="PS50832"/>
    </source>
</evidence>
<evidence type="ECO:0000256" key="5">
    <source>
        <dbReference type="PROSITE-ProRule" id="PRU00181"/>
    </source>
</evidence>
<name>A0A955RKE5_9BACT</name>
<evidence type="ECO:0000313" key="7">
    <source>
        <dbReference type="EMBL" id="MCA9385794.1"/>
    </source>
</evidence>
<dbReference type="GO" id="GO:0043022">
    <property type="term" value="F:ribosome binding"/>
    <property type="evidence" value="ECO:0007669"/>
    <property type="project" value="TreeGrafter"/>
</dbReference>
<comment type="caution">
    <text evidence="7">The sequence shown here is derived from an EMBL/GenBank/DDBJ whole genome shotgun (WGS) entry which is preliminary data.</text>
</comment>
<dbReference type="Pfam" id="PF01176">
    <property type="entry name" value="eIF-1a"/>
    <property type="match status" value="1"/>
</dbReference>
<dbReference type="GO" id="GO:0005829">
    <property type="term" value="C:cytosol"/>
    <property type="evidence" value="ECO:0007669"/>
    <property type="project" value="TreeGrafter"/>
</dbReference>
<evidence type="ECO:0000313" key="8">
    <source>
        <dbReference type="Proteomes" id="UP000754563"/>
    </source>
</evidence>
<dbReference type="InterPro" id="IPR004368">
    <property type="entry name" value="TIF_IF1"/>
</dbReference>
<dbReference type="Gene3D" id="2.40.50.140">
    <property type="entry name" value="Nucleic acid-binding proteins"/>
    <property type="match status" value="1"/>
</dbReference>
<dbReference type="Proteomes" id="UP000754563">
    <property type="component" value="Unassembled WGS sequence"/>
</dbReference>
<evidence type="ECO:0000256" key="3">
    <source>
        <dbReference type="ARBA" id="ARBA00022917"/>
    </source>
</evidence>
<keyword evidence="2 5" id="KW-0396">Initiation factor</keyword>
<dbReference type="InterPro" id="IPR006196">
    <property type="entry name" value="RNA-binding_domain_S1_IF1"/>
</dbReference>